<keyword evidence="6" id="KW-0997">Cell inner membrane</keyword>
<dbReference type="OrthoDB" id="6118198at2"/>
<evidence type="ECO:0000256" key="3">
    <source>
        <dbReference type="ARBA" id="ARBA00021563"/>
    </source>
</evidence>
<organism evidence="11 12">
    <name type="scientific">Hydrocarboniphaga daqingensis</name>
    <dbReference type="NCBI Taxonomy" id="490188"/>
    <lineage>
        <taxon>Bacteria</taxon>
        <taxon>Pseudomonadati</taxon>
        <taxon>Pseudomonadota</taxon>
        <taxon>Gammaproteobacteria</taxon>
        <taxon>Nevskiales</taxon>
        <taxon>Nevskiaceae</taxon>
        <taxon>Hydrocarboniphaga</taxon>
    </lineage>
</organism>
<dbReference type="EMBL" id="FQWZ01000005">
    <property type="protein sequence ID" value="SHH05215.1"/>
    <property type="molecule type" value="Genomic_DNA"/>
</dbReference>
<comment type="subcellular location">
    <subcellularLocation>
        <location evidence="1">Cell inner membrane</location>
    </subcellularLocation>
</comment>
<evidence type="ECO:0000313" key="11">
    <source>
        <dbReference type="EMBL" id="SHH05215.1"/>
    </source>
</evidence>
<evidence type="ECO:0000256" key="1">
    <source>
        <dbReference type="ARBA" id="ARBA00004533"/>
    </source>
</evidence>
<comment type="similarity">
    <text evidence="2">Belongs to the GSP N family.</text>
</comment>
<evidence type="ECO:0000256" key="4">
    <source>
        <dbReference type="ARBA" id="ARBA00022448"/>
    </source>
</evidence>
<dbReference type="GO" id="GO:0015627">
    <property type="term" value="C:type II protein secretion system complex"/>
    <property type="evidence" value="ECO:0007669"/>
    <property type="project" value="InterPro"/>
</dbReference>
<evidence type="ECO:0000256" key="10">
    <source>
        <dbReference type="ARBA" id="ARBA00030772"/>
    </source>
</evidence>
<dbReference type="Pfam" id="PF01203">
    <property type="entry name" value="T2SSN"/>
    <property type="match status" value="1"/>
</dbReference>
<keyword evidence="7" id="KW-0812">Transmembrane</keyword>
<evidence type="ECO:0000256" key="2">
    <source>
        <dbReference type="ARBA" id="ARBA00007208"/>
    </source>
</evidence>
<proteinExistence type="inferred from homology"/>
<evidence type="ECO:0000256" key="8">
    <source>
        <dbReference type="ARBA" id="ARBA00022927"/>
    </source>
</evidence>
<dbReference type="GO" id="GO:0015628">
    <property type="term" value="P:protein secretion by the type II secretion system"/>
    <property type="evidence" value="ECO:0007669"/>
    <property type="project" value="InterPro"/>
</dbReference>
<keyword evidence="4" id="KW-0813">Transport</keyword>
<sequence length="266" mass="27912">MKTRWLVLSCVLVFVYTAITRAPLGVIYGYFKPASGAAFDLIGLEGNLQQGGAAGVIVGNQTALRDLRWTMLPLQLLIGRAAFDLSASGDGLLLAGRVAQSISGQTHIHDLTASGSIKPLLAAFKLFVPVDGTLSLDLQQMSLAQGLPTTAEGRVDLKGLQWKLARDPMPLGDFSAVVAPTDQALTATISADRGPLDASGDARLLPDRRYELHLQIKAKADAPPPLVNMLANLGAPDNQGYYHIRRSGQLAAPAAPAAAVTDGASP</sequence>
<evidence type="ECO:0000256" key="6">
    <source>
        <dbReference type="ARBA" id="ARBA00022519"/>
    </source>
</evidence>
<evidence type="ECO:0000256" key="9">
    <source>
        <dbReference type="ARBA" id="ARBA00023136"/>
    </source>
</evidence>
<evidence type="ECO:0000256" key="7">
    <source>
        <dbReference type="ARBA" id="ARBA00022692"/>
    </source>
</evidence>
<keyword evidence="12" id="KW-1185">Reference proteome</keyword>
<dbReference type="RefSeq" id="WP_072897712.1">
    <property type="nucleotide sequence ID" value="NZ_FQWZ01000005.1"/>
</dbReference>
<reference evidence="11 12" key="1">
    <citation type="submission" date="2016-11" db="EMBL/GenBank/DDBJ databases">
        <authorList>
            <person name="Jaros S."/>
            <person name="Januszkiewicz K."/>
            <person name="Wedrychowicz H."/>
        </authorList>
    </citation>
    <scope>NUCLEOTIDE SEQUENCE [LARGE SCALE GENOMIC DNA]</scope>
    <source>
        <strain evidence="11 12">CGMCC 1.7049</strain>
    </source>
</reference>
<keyword evidence="8" id="KW-0653">Protein transport</keyword>
<keyword evidence="5" id="KW-1003">Cell membrane</keyword>
<dbReference type="STRING" id="490188.SAMN04488068_2311"/>
<dbReference type="AlphaFoldDB" id="A0A1M5PTP6"/>
<dbReference type="Proteomes" id="UP000199758">
    <property type="component" value="Unassembled WGS sequence"/>
</dbReference>
<name>A0A1M5PTP6_9GAMM</name>
<protein>
    <recommendedName>
        <fullName evidence="3">Type II secretion system protein N</fullName>
    </recommendedName>
    <alternativeName>
        <fullName evidence="10">General secretion pathway protein N</fullName>
    </alternativeName>
</protein>
<dbReference type="InterPro" id="IPR022792">
    <property type="entry name" value="T2SS_protein-GspN"/>
</dbReference>
<evidence type="ECO:0000256" key="5">
    <source>
        <dbReference type="ARBA" id="ARBA00022475"/>
    </source>
</evidence>
<accession>A0A1M5PTP6</accession>
<gene>
    <name evidence="11" type="ORF">SAMN04488068_2311</name>
</gene>
<evidence type="ECO:0000313" key="12">
    <source>
        <dbReference type="Proteomes" id="UP000199758"/>
    </source>
</evidence>
<dbReference type="GO" id="GO:0005886">
    <property type="term" value="C:plasma membrane"/>
    <property type="evidence" value="ECO:0007669"/>
    <property type="project" value="UniProtKB-SubCell"/>
</dbReference>
<keyword evidence="9" id="KW-0472">Membrane</keyword>